<evidence type="ECO:0000256" key="7">
    <source>
        <dbReference type="ARBA" id="ARBA00038043"/>
    </source>
</evidence>
<dbReference type="Pfam" id="PF08263">
    <property type="entry name" value="LRRNT_2"/>
    <property type="match status" value="1"/>
</dbReference>
<evidence type="ECO:0000313" key="11">
    <source>
        <dbReference type="Proteomes" id="UP000298416"/>
    </source>
</evidence>
<name>A0A8X8ZYF9_SALSN</name>
<reference evidence="10" key="1">
    <citation type="submission" date="2018-01" db="EMBL/GenBank/DDBJ databases">
        <authorList>
            <person name="Mao J.F."/>
        </authorList>
    </citation>
    <scope>NUCLEOTIDE SEQUENCE</scope>
    <source>
        <strain evidence="10">Huo1</strain>
        <tissue evidence="10">Leaf</tissue>
    </source>
</reference>
<keyword evidence="4 8" id="KW-0732">Signal</keyword>
<dbReference type="InterPro" id="IPR032675">
    <property type="entry name" value="LRR_dom_sf"/>
</dbReference>
<feature type="chain" id="PRO_5036459849" description="Leucine-rich repeat-containing N-terminal plant-type domain-containing protein" evidence="8">
    <location>
        <begin position="23"/>
        <end position="329"/>
    </location>
</feature>
<keyword evidence="6" id="KW-0472">Membrane</keyword>
<evidence type="ECO:0000256" key="1">
    <source>
        <dbReference type="ARBA" id="ARBA00004196"/>
    </source>
</evidence>
<keyword evidence="3" id="KW-0433">Leucine-rich repeat</keyword>
<evidence type="ECO:0000256" key="6">
    <source>
        <dbReference type="ARBA" id="ARBA00023136"/>
    </source>
</evidence>
<dbReference type="Pfam" id="PF00560">
    <property type="entry name" value="LRR_1"/>
    <property type="match status" value="2"/>
</dbReference>
<reference evidence="10" key="2">
    <citation type="submission" date="2020-08" db="EMBL/GenBank/DDBJ databases">
        <title>Plant Genome Project.</title>
        <authorList>
            <person name="Zhang R.-G."/>
        </authorList>
    </citation>
    <scope>NUCLEOTIDE SEQUENCE</scope>
    <source>
        <strain evidence="10">Huo1</strain>
        <tissue evidence="10">Leaf</tissue>
    </source>
</reference>
<protein>
    <recommendedName>
        <fullName evidence="9">Leucine-rich repeat-containing N-terminal plant-type domain-containing protein</fullName>
    </recommendedName>
</protein>
<organism evidence="10">
    <name type="scientific">Salvia splendens</name>
    <name type="common">Scarlet sage</name>
    <dbReference type="NCBI Taxonomy" id="180675"/>
    <lineage>
        <taxon>Eukaryota</taxon>
        <taxon>Viridiplantae</taxon>
        <taxon>Streptophyta</taxon>
        <taxon>Embryophyta</taxon>
        <taxon>Tracheophyta</taxon>
        <taxon>Spermatophyta</taxon>
        <taxon>Magnoliopsida</taxon>
        <taxon>eudicotyledons</taxon>
        <taxon>Gunneridae</taxon>
        <taxon>Pentapetalae</taxon>
        <taxon>asterids</taxon>
        <taxon>lamiids</taxon>
        <taxon>Lamiales</taxon>
        <taxon>Lamiaceae</taxon>
        <taxon>Nepetoideae</taxon>
        <taxon>Mentheae</taxon>
        <taxon>Salviinae</taxon>
        <taxon>Salvia</taxon>
        <taxon>Salvia subgen. Calosphace</taxon>
        <taxon>core Calosphace</taxon>
    </lineage>
</organism>
<evidence type="ECO:0000256" key="3">
    <source>
        <dbReference type="ARBA" id="ARBA00022614"/>
    </source>
</evidence>
<dbReference type="PANTHER" id="PTHR48059:SF4">
    <property type="entry name" value="POLYGALACTURONASE INHIBITOR 1-RELATED"/>
    <property type="match status" value="1"/>
</dbReference>
<dbReference type="PRINTS" id="PR00019">
    <property type="entry name" value="LEURICHRPT"/>
</dbReference>
<dbReference type="Pfam" id="PF13855">
    <property type="entry name" value="LRR_8"/>
    <property type="match status" value="1"/>
</dbReference>
<dbReference type="Proteomes" id="UP000298416">
    <property type="component" value="Unassembled WGS sequence"/>
</dbReference>
<evidence type="ECO:0000256" key="5">
    <source>
        <dbReference type="ARBA" id="ARBA00022737"/>
    </source>
</evidence>
<evidence type="ECO:0000259" key="9">
    <source>
        <dbReference type="Pfam" id="PF08263"/>
    </source>
</evidence>
<sequence length="329" mass="36652">MRSLSLLLILSLIAILSQPTFSKSVRCHPQDKKVLLKIKQHFNNSYDFSSWNPDTDCCTWYIAKCDRLTNRITIFDLKTADDVAGPIPDAIGDLSHLTSLTFHKLPNLIGTIPPAITKLTNLQSLTITWTNVSGPIPPFLSQLKNLTGLSLSFNKLTGSIPPSLAKLRLLESLFLDRNRLTGSIPEAFGDIPASLTYIDLSHNQLSGEIPKGWSGFNFEYLRLERNRLDGDASGLFGKSKSIWKVDLSRNMFAFDLTKVEIPDSLKYLDMNHNKIFGSLPAGLEPLSSLNVSYNRLCGRIPTGGVFQEMDYSSFFHNKCLCGPPLPECK</sequence>
<keyword evidence="5" id="KW-0677">Repeat</keyword>
<dbReference type="InterPro" id="IPR051848">
    <property type="entry name" value="PGIP"/>
</dbReference>
<dbReference type="FunFam" id="3.80.10.10:FF:000400">
    <property type="entry name" value="Nuclear pore complex protein NUP107"/>
    <property type="match status" value="1"/>
</dbReference>
<evidence type="ECO:0000256" key="2">
    <source>
        <dbReference type="ARBA" id="ARBA00004370"/>
    </source>
</evidence>
<dbReference type="Gene3D" id="3.80.10.10">
    <property type="entry name" value="Ribonuclease Inhibitor"/>
    <property type="match status" value="1"/>
</dbReference>
<dbReference type="EMBL" id="PNBA02000005">
    <property type="protein sequence ID" value="KAG6423137.1"/>
    <property type="molecule type" value="Genomic_DNA"/>
</dbReference>
<keyword evidence="11" id="KW-1185">Reference proteome</keyword>
<dbReference type="InterPro" id="IPR013210">
    <property type="entry name" value="LRR_N_plant-typ"/>
</dbReference>
<feature type="signal peptide" evidence="8">
    <location>
        <begin position="1"/>
        <end position="22"/>
    </location>
</feature>
<comment type="similarity">
    <text evidence="7">Belongs to the polygalacturonase-inhibiting protein family.</text>
</comment>
<comment type="caution">
    <text evidence="10">The sequence shown here is derived from an EMBL/GenBank/DDBJ whole genome shotgun (WGS) entry which is preliminary data.</text>
</comment>
<comment type="subcellular location">
    <subcellularLocation>
        <location evidence="1">Cell envelope</location>
    </subcellularLocation>
    <subcellularLocation>
        <location evidence="2">Membrane</location>
    </subcellularLocation>
</comment>
<gene>
    <name evidence="10" type="ORF">SASPL_113523</name>
</gene>
<dbReference type="OrthoDB" id="676979at2759"/>
<dbReference type="SUPFAM" id="SSF52058">
    <property type="entry name" value="L domain-like"/>
    <property type="match status" value="1"/>
</dbReference>
<dbReference type="PANTHER" id="PTHR48059">
    <property type="entry name" value="POLYGALACTURONASE INHIBITOR 1"/>
    <property type="match status" value="1"/>
</dbReference>
<accession>A0A8X8ZYF9</accession>
<evidence type="ECO:0000256" key="4">
    <source>
        <dbReference type="ARBA" id="ARBA00022729"/>
    </source>
</evidence>
<proteinExistence type="inferred from homology"/>
<evidence type="ECO:0000256" key="8">
    <source>
        <dbReference type="SAM" id="SignalP"/>
    </source>
</evidence>
<evidence type="ECO:0000313" key="10">
    <source>
        <dbReference type="EMBL" id="KAG6423137.1"/>
    </source>
</evidence>
<dbReference type="AlphaFoldDB" id="A0A8X8ZYF9"/>
<feature type="domain" description="Leucine-rich repeat-containing N-terminal plant-type" evidence="9">
    <location>
        <begin position="28"/>
        <end position="66"/>
    </location>
</feature>
<dbReference type="InterPro" id="IPR001611">
    <property type="entry name" value="Leu-rich_rpt"/>
</dbReference>
<dbReference type="GO" id="GO:0016020">
    <property type="term" value="C:membrane"/>
    <property type="evidence" value="ECO:0007669"/>
    <property type="project" value="UniProtKB-SubCell"/>
</dbReference>